<reference evidence="1" key="1">
    <citation type="submission" date="2019-03" db="EMBL/GenBank/DDBJ databases">
        <authorList>
            <person name="Mank J."/>
            <person name="Almeida P."/>
        </authorList>
    </citation>
    <scope>NUCLEOTIDE SEQUENCE</scope>
    <source>
        <strain evidence="1">78183</strain>
    </source>
</reference>
<accession>A0A6N2MZ24</accession>
<organism evidence="1">
    <name type="scientific">Salix viminalis</name>
    <name type="common">Common osier</name>
    <name type="synonym">Basket willow</name>
    <dbReference type="NCBI Taxonomy" id="40686"/>
    <lineage>
        <taxon>Eukaryota</taxon>
        <taxon>Viridiplantae</taxon>
        <taxon>Streptophyta</taxon>
        <taxon>Embryophyta</taxon>
        <taxon>Tracheophyta</taxon>
        <taxon>Spermatophyta</taxon>
        <taxon>Magnoliopsida</taxon>
        <taxon>eudicotyledons</taxon>
        <taxon>Gunneridae</taxon>
        <taxon>Pentapetalae</taxon>
        <taxon>rosids</taxon>
        <taxon>fabids</taxon>
        <taxon>Malpighiales</taxon>
        <taxon>Salicaceae</taxon>
        <taxon>Saliceae</taxon>
        <taxon>Salix</taxon>
    </lineage>
</organism>
<dbReference type="EMBL" id="CAADRP010002040">
    <property type="protein sequence ID" value="VFU59700.1"/>
    <property type="molecule type" value="Genomic_DNA"/>
</dbReference>
<sequence>MDPMFLRNQRYARRNNKNGESATEEYGQYFLGRLSFGKCQKFFVGKPSNQMGIRGHLTPVGWIRLGSCLASHLEFLKYVGNAQNNWEGPKKFIVAPLAHEA</sequence>
<gene>
    <name evidence="1" type="ORF">SVIM_LOCUS440045</name>
</gene>
<dbReference type="AlphaFoldDB" id="A0A6N2MZ24"/>
<evidence type="ECO:0000313" key="1">
    <source>
        <dbReference type="EMBL" id="VFU59700.1"/>
    </source>
</evidence>
<name>A0A6N2MZ24_SALVM</name>
<protein>
    <submittedName>
        <fullName evidence="1">Uncharacterized protein</fullName>
    </submittedName>
</protein>
<proteinExistence type="predicted"/>